<dbReference type="Pfam" id="PF09655">
    <property type="entry name" value="Nitr_red_assoc"/>
    <property type="match status" value="1"/>
</dbReference>
<dbReference type="AlphaFoldDB" id="A0A0C1KTQ7"/>
<dbReference type="STRING" id="1349421.OI18_22755"/>
<dbReference type="EMBL" id="JSVC01000045">
    <property type="protein sequence ID" value="KIC90791.1"/>
    <property type="molecule type" value="Genomic_DNA"/>
</dbReference>
<dbReference type="Proteomes" id="UP000031408">
    <property type="component" value="Unassembled WGS sequence"/>
</dbReference>
<reference evidence="1 2" key="1">
    <citation type="submission" date="2014-11" db="EMBL/GenBank/DDBJ databases">
        <title>Genome sequence of Flavihumibacter solisilvae 3-3.</title>
        <authorList>
            <person name="Zhou G."/>
            <person name="Li M."/>
            <person name="Wang G."/>
        </authorList>
    </citation>
    <scope>NUCLEOTIDE SEQUENCE [LARGE SCALE GENOMIC DNA]</scope>
    <source>
        <strain evidence="1 2">3-3</strain>
    </source>
</reference>
<keyword evidence="2" id="KW-1185">Reference proteome</keyword>
<dbReference type="InterPro" id="IPR013481">
    <property type="entry name" value="NarM"/>
</dbReference>
<accession>A0A0C1KTQ7</accession>
<evidence type="ECO:0000313" key="2">
    <source>
        <dbReference type="Proteomes" id="UP000031408"/>
    </source>
</evidence>
<proteinExistence type="predicted"/>
<sequence length="159" mass="18542">MEYFRFESDFVEENIRCIPMTVRLKLDLAGIKLSLAAWSRCTVEERYALATLQCYLPAEKRFYRQLLVTIILRTTGEAPVEIPVDTDPPWDNCQVIPSSLQDHVKLYGLVIDKRSWSRLTRLQRFALLKLCRPGHENRNFPLAIKEFGLINYLPEKLAL</sequence>
<organism evidence="1 2">
    <name type="scientific">Flavihumibacter solisilvae</name>
    <dbReference type="NCBI Taxonomy" id="1349421"/>
    <lineage>
        <taxon>Bacteria</taxon>
        <taxon>Pseudomonadati</taxon>
        <taxon>Bacteroidota</taxon>
        <taxon>Chitinophagia</taxon>
        <taxon>Chitinophagales</taxon>
        <taxon>Chitinophagaceae</taxon>
        <taxon>Flavihumibacter</taxon>
    </lineage>
</organism>
<gene>
    <name evidence="1" type="ORF">OI18_22755</name>
</gene>
<evidence type="ECO:0008006" key="3">
    <source>
        <dbReference type="Google" id="ProtNLM"/>
    </source>
</evidence>
<comment type="caution">
    <text evidence="1">The sequence shown here is derived from an EMBL/GenBank/DDBJ whole genome shotgun (WGS) entry which is preliminary data.</text>
</comment>
<dbReference type="NCBIfam" id="TIGR02664">
    <property type="entry name" value="nitr_red_assoc"/>
    <property type="match status" value="1"/>
</dbReference>
<protein>
    <recommendedName>
        <fullName evidence="3">Nitrate reductase associated protein</fullName>
    </recommendedName>
</protein>
<name>A0A0C1KTQ7_9BACT</name>
<evidence type="ECO:0000313" key="1">
    <source>
        <dbReference type="EMBL" id="KIC90791.1"/>
    </source>
</evidence>